<dbReference type="InterPro" id="IPR039988">
    <property type="entry name" value="MTTP"/>
</dbReference>
<evidence type="ECO:0000259" key="6">
    <source>
        <dbReference type="Pfam" id="PF19444"/>
    </source>
</evidence>
<reference evidence="8" key="1">
    <citation type="submission" date="2020-12" db="UniProtKB">
        <authorList>
            <consortium name="WormBaseParasite"/>
        </authorList>
    </citation>
    <scope>IDENTIFICATION</scope>
    <source>
        <strain evidence="8">MHco3</strain>
    </source>
</reference>
<evidence type="ECO:0000256" key="5">
    <source>
        <dbReference type="SAM" id="SignalP"/>
    </source>
</evidence>
<dbReference type="GO" id="GO:0008289">
    <property type="term" value="F:lipid binding"/>
    <property type="evidence" value="ECO:0007669"/>
    <property type="project" value="InterPro"/>
</dbReference>
<keyword evidence="4" id="KW-0256">Endoplasmic reticulum</keyword>
<accession>A0A7I4YIK6</accession>
<dbReference type="GO" id="GO:0005548">
    <property type="term" value="F:phospholipid transporter activity"/>
    <property type="evidence" value="ECO:0007669"/>
    <property type="project" value="InterPro"/>
</dbReference>
<dbReference type="InterPro" id="IPR011030">
    <property type="entry name" value="Lipovitellin_superhlx_dom"/>
</dbReference>
<feature type="domain" description="MTP large subunit lipid-binding" evidence="6">
    <location>
        <begin position="650"/>
        <end position="887"/>
    </location>
</feature>
<evidence type="ECO:0000256" key="2">
    <source>
        <dbReference type="ARBA" id="ARBA00022448"/>
    </source>
</evidence>
<name>A0A7I4YIK6_HAECO</name>
<comment type="subcellular location">
    <subcellularLocation>
        <location evidence="1">Endoplasmic reticulum</location>
    </subcellularLocation>
</comment>
<dbReference type="PANTHER" id="PTHR13024">
    <property type="entry name" value="MICROSOMAL TRIGLYCERIDE TRANSFER PROTEIN, LARGE SUBUNIT"/>
    <property type="match status" value="1"/>
</dbReference>
<evidence type="ECO:0000256" key="1">
    <source>
        <dbReference type="ARBA" id="ARBA00004240"/>
    </source>
</evidence>
<dbReference type="WBParaSite" id="HCON_00106460-00001">
    <property type="protein sequence ID" value="HCON_00106460-00001"/>
    <property type="gene ID" value="HCON_00106460"/>
</dbReference>
<dbReference type="GO" id="GO:0005783">
    <property type="term" value="C:endoplasmic reticulum"/>
    <property type="evidence" value="ECO:0007669"/>
    <property type="project" value="UniProtKB-SubCell"/>
</dbReference>
<dbReference type="OMA" id="HVWGGSA"/>
<dbReference type="GO" id="GO:0042157">
    <property type="term" value="P:lipoprotein metabolic process"/>
    <property type="evidence" value="ECO:0007669"/>
    <property type="project" value="TreeGrafter"/>
</dbReference>
<dbReference type="OrthoDB" id="5865932at2759"/>
<dbReference type="Pfam" id="PF19444">
    <property type="entry name" value="MTP_lip_bd"/>
    <property type="match status" value="1"/>
</dbReference>
<dbReference type="AlphaFoldDB" id="A0A7I4YIK6"/>
<dbReference type="GO" id="GO:0016323">
    <property type="term" value="C:basolateral plasma membrane"/>
    <property type="evidence" value="ECO:0007669"/>
    <property type="project" value="TreeGrafter"/>
</dbReference>
<evidence type="ECO:0000313" key="8">
    <source>
        <dbReference type="WBParaSite" id="HCON_00106460-00001"/>
    </source>
</evidence>
<organism evidence="7 8">
    <name type="scientific">Haemonchus contortus</name>
    <name type="common">Barber pole worm</name>
    <dbReference type="NCBI Taxonomy" id="6289"/>
    <lineage>
        <taxon>Eukaryota</taxon>
        <taxon>Metazoa</taxon>
        <taxon>Ecdysozoa</taxon>
        <taxon>Nematoda</taxon>
        <taxon>Chromadorea</taxon>
        <taxon>Rhabditida</taxon>
        <taxon>Rhabditina</taxon>
        <taxon>Rhabditomorpha</taxon>
        <taxon>Strongyloidea</taxon>
        <taxon>Trichostrongylidae</taxon>
        <taxon>Haemonchus</taxon>
    </lineage>
</organism>
<dbReference type="Gene3D" id="1.25.10.20">
    <property type="entry name" value="Vitellinogen, superhelical"/>
    <property type="match status" value="1"/>
</dbReference>
<dbReference type="InterPro" id="IPR045811">
    <property type="entry name" value="MTP_lip-bd"/>
</dbReference>
<keyword evidence="3 5" id="KW-0732">Signal</keyword>
<keyword evidence="2" id="KW-0813">Transport</keyword>
<dbReference type="GO" id="GO:0005794">
    <property type="term" value="C:Golgi apparatus"/>
    <property type="evidence" value="ECO:0007669"/>
    <property type="project" value="TreeGrafter"/>
</dbReference>
<protein>
    <submittedName>
        <fullName evidence="8">MTP_lip_bd domain-containing protein</fullName>
    </submittedName>
</protein>
<dbReference type="Proteomes" id="UP000025227">
    <property type="component" value="Unplaced"/>
</dbReference>
<feature type="chain" id="PRO_5029588800" evidence="5">
    <location>
        <begin position="23"/>
        <end position="895"/>
    </location>
</feature>
<feature type="signal peptide" evidence="5">
    <location>
        <begin position="1"/>
        <end position="22"/>
    </location>
</feature>
<evidence type="ECO:0000256" key="3">
    <source>
        <dbReference type="ARBA" id="ARBA00022729"/>
    </source>
</evidence>
<keyword evidence="7" id="KW-1185">Reference proteome</keyword>
<proteinExistence type="predicted"/>
<evidence type="ECO:0000256" key="4">
    <source>
        <dbReference type="ARBA" id="ARBA00022824"/>
    </source>
</evidence>
<sequence length="895" mass="100372">MSAVSHLIYLCFFSVLLTGLGADSLNAKKDIHKTAPVANEEMARLIKVDYSFESESVLYDVVDNKVKTPSTYVAGNFTFESLHHDIEGGMLGRYRLTVCKTGNCGNVPDVYVSFVQGGNNIQEVLYDAKQYPNEKPRWNFIYAIINTIYTPAENGEGDDQYVDTIYGKCQVQFGRPEDKRFRRKINNCKIKGDVNFTRIDGIQPVLYEQDVSYLQNTKIDADIVVIDAIELLRFGALLHNKWGFTLESRTHVEITNRTMNYVARHCNSQTQTAAVCASEKFGAVSVGKKLYERVVLGRKEKKNELADLVAKYRSHLYDMGDSHTCEEHSKMFAEIVQEGRLASEQDWKAVLMHPENEPVLHALGNVLGALGTSQSLKIAREVLLVEGPDFLDDYLFGAAHTTSSDEKWHKQLMYWLKSVKEEEETYWKVANILATVLRKRCDRTPSTRNSCHLGKERIVTKFISNITACQTEECNLKSLEVLQNIPISASFEIARGFLCTPTHSAPVQMAALQLIKAASPTLYDSKLANVLIRLFRNVCPQPTSTGESQLAIDILVKCLPEQQHVATMLLRTETLNPDDHEKWQYFYKAVESSGHRDELKEEVWHQMRKFKVFRPNYAHRALKADSHAHWHEITDIDGYRLHSTSEVEFDSGVFRRSEFDIGLRHGKVDESLFKLSTMTAGLDSFVNEGAAPAEPEAKVRLSLLGHALPSMTLFKGTTELMGIVWNADGQTVKALEGNLMLRDTTTELPLLSGLTVDVSASGALSFKVLTSASISILSQETQADLRTNISMSLISRATLLHHGEPVHTLNSDVSVLTTVGSEADVRFSEIPFGFCITMQREAAKLSFASVSEAAKKPRKKTTVTGSKVYPGVTYKLDDNITKQCSLLFRKDMEQV</sequence>
<evidence type="ECO:0000313" key="7">
    <source>
        <dbReference type="Proteomes" id="UP000025227"/>
    </source>
</evidence>
<dbReference type="PANTHER" id="PTHR13024:SF0">
    <property type="entry name" value="MICROSOMAL TRIACYLGLYCEROL TRANSFER PROTEIN"/>
    <property type="match status" value="1"/>
</dbReference>